<dbReference type="InterPro" id="IPR036388">
    <property type="entry name" value="WH-like_DNA-bd_sf"/>
</dbReference>
<keyword evidence="3" id="KW-0731">Sigma factor</keyword>
<reference evidence="6 7" key="1">
    <citation type="submission" date="2020-10" db="EMBL/GenBank/DDBJ databases">
        <title>Eggerthella sp. nov., isolated from human feces.</title>
        <authorList>
            <person name="Yajun G."/>
        </authorList>
    </citation>
    <scope>NUCLEOTIDE SEQUENCE [LARGE SCALE GENOMIC DNA]</scope>
    <source>
        <strain evidence="6 7">HF-1101</strain>
    </source>
</reference>
<dbReference type="InterPro" id="IPR014284">
    <property type="entry name" value="RNA_pol_sigma-70_dom"/>
</dbReference>
<dbReference type="Pfam" id="PF04542">
    <property type="entry name" value="Sigma70_r2"/>
    <property type="match status" value="1"/>
</dbReference>
<dbReference type="InterPro" id="IPR007627">
    <property type="entry name" value="RNA_pol_sigma70_r2"/>
</dbReference>
<dbReference type="AlphaFoldDB" id="A0A6L7IS42"/>
<sequence length="168" mass="18550">MDARVFARHYGAVYLDLYRFALCMMGRSHDAEDAVSEAVLTGFRQRHQLRSDEAFKSWMFAILANVCRRKLKGARREEPLADPSSGREALVALDGAAIPGSAGDLREDVRLAFSAVSEEERLIVSLSVFGGYTSAEIGSALKLNANTVRSKRKRALEKMAAELKDVAR</sequence>
<dbReference type="SUPFAM" id="SSF88946">
    <property type="entry name" value="Sigma2 domain of RNA polymerase sigma factors"/>
    <property type="match status" value="1"/>
</dbReference>
<dbReference type="InterPro" id="IPR013324">
    <property type="entry name" value="RNA_pol_sigma_r3/r4-like"/>
</dbReference>
<proteinExistence type="inferred from homology"/>
<dbReference type="Gene3D" id="1.10.10.10">
    <property type="entry name" value="Winged helix-like DNA-binding domain superfamily/Winged helix DNA-binding domain"/>
    <property type="match status" value="1"/>
</dbReference>
<protein>
    <submittedName>
        <fullName evidence="6">RNA polymerase sigma factor</fullName>
    </submittedName>
</protein>
<dbReference type="PANTHER" id="PTHR43133">
    <property type="entry name" value="RNA POLYMERASE ECF-TYPE SIGMA FACTO"/>
    <property type="match status" value="1"/>
</dbReference>
<dbReference type="InterPro" id="IPR013325">
    <property type="entry name" value="RNA_pol_sigma_r2"/>
</dbReference>
<dbReference type="GO" id="GO:0003677">
    <property type="term" value="F:DNA binding"/>
    <property type="evidence" value="ECO:0007669"/>
    <property type="project" value="UniProtKB-KW"/>
</dbReference>
<evidence type="ECO:0000313" key="7">
    <source>
        <dbReference type="Proteomes" id="UP000478463"/>
    </source>
</evidence>
<dbReference type="SUPFAM" id="SSF88659">
    <property type="entry name" value="Sigma3 and sigma4 domains of RNA polymerase sigma factors"/>
    <property type="match status" value="1"/>
</dbReference>
<comment type="similarity">
    <text evidence="1">Belongs to the sigma-70 factor family. ECF subfamily.</text>
</comment>
<dbReference type="KEGG" id="egd:GS424_002125"/>
<dbReference type="PROSITE" id="PS00622">
    <property type="entry name" value="HTH_LUXR_1"/>
    <property type="match status" value="1"/>
</dbReference>
<dbReference type="InterPro" id="IPR039425">
    <property type="entry name" value="RNA_pol_sigma-70-like"/>
</dbReference>
<evidence type="ECO:0000256" key="2">
    <source>
        <dbReference type="ARBA" id="ARBA00023015"/>
    </source>
</evidence>
<evidence type="ECO:0000256" key="1">
    <source>
        <dbReference type="ARBA" id="ARBA00010641"/>
    </source>
</evidence>
<keyword evidence="4" id="KW-0238">DNA-binding</keyword>
<dbReference type="Gene3D" id="1.10.1740.10">
    <property type="match status" value="1"/>
</dbReference>
<evidence type="ECO:0000256" key="5">
    <source>
        <dbReference type="ARBA" id="ARBA00023163"/>
    </source>
</evidence>
<organism evidence="6 7">
    <name type="scientific">Eggerthella guodeyinii</name>
    <dbReference type="NCBI Taxonomy" id="2690837"/>
    <lineage>
        <taxon>Bacteria</taxon>
        <taxon>Bacillati</taxon>
        <taxon>Actinomycetota</taxon>
        <taxon>Coriobacteriia</taxon>
        <taxon>Eggerthellales</taxon>
        <taxon>Eggerthellaceae</taxon>
        <taxon>Eggerthella</taxon>
    </lineage>
</organism>
<keyword evidence="5" id="KW-0804">Transcription</keyword>
<dbReference type="RefSeq" id="WP_160941965.1">
    <property type="nucleotide sequence ID" value="NZ_CP063310.1"/>
</dbReference>
<keyword evidence="2" id="KW-0805">Transcription regulation</keyword>
<accession>A0A6L7IS42</accession>
<dbReference type="Proteomes" id="UP000478463">
    <property type="component" value="Chromosome"/>
</dbReference>
<dbReference type="NCBIfam" id="TIGR02937">
    <property type="entry name" value="sigma70-ECF"/>
    <property type="match status" value="1"/>
</dbReference>
<evidence type="ECO:0000256" key="4">
    <source>
        <dbReference type="ARBA" id="ARBA00023125"/>
    </source>
</evidence>
<dbReference type="InterPro" id="IPR000792">
    <property type="entry name" value="Tscrpt_reg_LuxR_C"/>
</dbReference>
<gene>
    <name evidence="6" type="ORF">GS424_002125</name>
</gene>
<dbReference type="Pfam" id="PF08281">
    <property type="entry name" value="Sigma70_r4_2"/>
    <property type="match status" value="1"/>
</dbReference>
<evidence type="ECO:0000256" key="3">
    <source>
        <dbReference type="ARBA" id="ARBA00023082"/>
    </source>
</evidence>
<dbReference type="EMBL" id="CP063310">
    <property type="protein sequence ID" value="QOS68690.1"/>
    <property type="molecule type" value="Genomic_DNA"/>
</dbReference>
<evidence type="ECO:0000313" key="6">
    <source>
        <dbReference type="EMBL" id="QOS68690.1"/>
    </source>
</evidence>
<dbReference type="PANTHER" id="PTHR43133:SF8">
    <property type="entry name" value="RNA POLYMERASE SIGMA FACTOR HI_1459-RELATED"/>
    <property type="match status" value="1"/>
</dbReference>
<dbReference type="GO" id="GO:0016987">
    <property type="term" value="F:sigma factor activity"/>
    <property type="evidence" value="ECO:0007669"/>
    <property type="project" value="UniProtKB-KW"/>
</dbReference>
<dbReference type="InterPro" id="IPR013249">
    <property type="entry name" value="RNA_pol_sigma70_r4_t2"/>
</dbReference>
<name>A0A6L7IS42_9ACTN</name>
<dbReference type="GO" id="GO:0006352">
    <property type="term" value="P:DNA-templated transcription initiation"/>
    <property type="evidence" value="ECO:0007669"/>
    <property type="project" value="InterPro"/>
</dbReference>